<gene>
    <name evidence="9" type="ORF">CTOB1V02_LOCUS4076</name>
</gene>
<dbReference type="InterPro" id="IPR031919">
    <property type="entry name" value="Fucosidase_C"/>
</dbReference>
<dbReference type="SUPFAM" id="SSF51445">
    <property type="entry name" value="(Trans)glycosidases"/>
    <property type="match status" value="1"/>
</dbReference>
<evidence type="ECO:0000256" key="2">
    <source>
        <dbReference type="ARBA" id="ARBA00007951"/>
    </source>
</evidence>
<dbReference type="Gene3D" id="3.20.20.80">
    <property type="entry name" value="Glycosidases"/>
    <property type="match status" value="1"/>
</dbReference>
<dbReference type="PANTHER" id="PTHR10030:SF37">
    <property type="entry name" value="ALPHA-L-FUCOSIDASE-RELATED"/>
    <property type="match status" value="1"/>
</dbReference>
<comment type="function">
    <text evidence="1">Alpha-L-fucosidase is responsible for hydrolyzing the alpha-1,6-linked fucose joined to the reducing-end N-acetylglucosamine of the carbohydrate moieties of glycoproteins.</text>
</comment>
<comment type="similarity">
    <text evidence="2">Belongs to the glycosyl hydrolase 29 family.</text>
</comment>
<organism evidence="9">
    <name type="scientific">Cyprideis torosa</name>
    <dbReference type="NCBI Taxonomy" id="163714"/>
    <lineage>
        <taxon>Eukaryota</taxon>
        <taxon>Metazoa</taxon>
        <taxon>Ecdysozoa</taxon>
        <taxon>Arthropoda</taxon>
        <taxon>Crustacea</taxon>
        <taxon>Oligostraca</taxon>
        <taxon>Ostracoda</taxon>
        <taxon>Podocopa</taxon>
        <taxon>Podocopida</taxon>
        <taxon>Cytherocopina</taxon>
        <taxon>Cytheroidea</taxon>
        <taxon>Cytherideidae</taxon>
        <taxon>Cyprideis</taxon>
    </lineage>
</organism>
<keyword evidence="6" id="KW-0326">Glycosidase</keyword>
<dbReference type="GO" id="GO:0005764">
    <property type="term" value="C:lysosome"/>
    <property type="evidence" value="ECO:0007669"/>
    <property type="project" value="TreeGrafter"/>
</dbReference>
<dbReference type="PANTHER" id="PTHR10030">
    <property type="entry name" value="ALPHA-L-FUCOSIDASE"/>
    <property type="match status" value="1"/>
</dbReference>
<keyword evidence="4" id="KW-0732">Signal</keyword>
<dbReference type="EMBL" id="OB660761">
    <property type="protein sequence ID" value="CAD7226151.1"/>
    <property type="molecule type" value="Genomic_DNA"/>
</dbReference>
<dbReference type="SMART" id="SM00812">
    <property type="entry name" value="Alpha_L_fucos"/>
    <property type="match status" value="1"/>
</dbReference>
<dbReference type="Pfam" id="PF16757">
    <property type="entry name" value="Fucosidase_C"/>
    <property type="match status" value="1"/>
</dbReference>
<proteinExistence type="inferred from homology"/>
<evidence type="ECO:0000313" key="9">
    <source>
        <dbReference type="EMBL" id="CAD7226151.1"/>
    </source>
</evidence>
<keyword evidence="5" id="KW-0378">Hydrolase</keyword>
<evidence type="ECO:0000259" key="7">
    <source>
        <dbReference type="Pfam" id="PF01120"/>
    </source>
</evidence>
<name>A0A7R8ZNU1_9CRUS</name>
<dbReference type="PRINTS" id="PR00741">
    <property type="entry name" value="GLHYDRLASE29"/>
</dbReference>
<dbReference type="GO" id="GO:0004560">
    <property type="term" value="F:alpha-L-fucosidase activity"/>
    <property type="evidence" value="ECO:0007669"/>
    <property type="project" value="UniProtKB-EC"/>
</dbReference>
<evidence type="ECO:0000256" key="6">
    <source>
        <dbReference type="ARBA" id="ARBA00023295"/>
    </source>
</evidence>
<accession>A0A7R8ZNU1</accession>
<dbReference type="Pfam" id="PF01120">
    <property type="entry name" value="Alpha_L_fucos"/>
    <property type="match status" value="1"/>
</dbReference>
<evidence type="ECO:0000259" key="8">
    <source>
        <dbReference type="Pfam" id="PF16757"/>
    </source>
</evidence>
<evidence type="ECO:0000256" key="1">
    <source>
        <dbReference type="ARBA" id="ARBA00004071"/>
    </source>
</evidence>
<feature type="domain" description="Glycoside hydrolase family 29 N-terminal" evidence="7">
    <location>
        <begin position="11"/>
        <end position="91"/>
    </location>
</feature>
<evidence type="ECO:0000256" key="5">
    <source>
        <dbReference type="ARBA" id="ARBA00022801"/>
    </source>
</evidence>
<dbReference type="InterPro" id="IPR057739">
    <property type="entry name" value="Glyco_hydro_29_N"/>
</dbReference>
<evidence type="ECO:0000256" key="4">
    <source>
        <dbReference type="ARBA" id="ARBA00022729"/>
    </source>
</evidence>
<dbReference type="InterPro" id="IPR016286">
    <property type="entry name" value="FUC_metazoa-typ"/>
</dbReference>
<dbReference type="GO" id="GO:0016139">
    <property type="term" value="P:glycoside catabolic process"/>
    <property type="evidence" value="ECO:0007669"/>
    <property type="project" value="TreeGrafter"/>
</dbReference>
<protein>
    <recommendedName>
        <fullName evidence="3">alpha-L-fucosidase</fullName>
        <ecNumber evidence="3">3.2.1.51</ecNumber>
    </recommendedName>
</protein>
<dbReference type="GO" id="GO:0006004">
    <property type="term" value="P:fucose metabolic process"/>
    <property type="evidence" value="ECO:0007669"/>
    <property type="project" value="InterPro"/>
</dbReference>
<dbReference type="OrthoDB" id="6372024at2759"/>
<dbReference type="EC" id="3.2.1.51" evidence="3"/>
<sequence>MDFENLPLLGVLQPHKWENCLTIDRQSWGFRRNLKMEDILTIEELVEQLVSTVSCGGNVLLNVGPAHDGTIRPIFQERLLQMGEWLKINGEAIYGTKPWIYQNDTLTPGIWYNEKNGVVYGTLLKWPSKDGAVTFGAIKNQEGNSELSVRMLGSEGELHVRMI</sequence>
<dbReference type="InterPro" id="IPR017853">
    <property type="entry name" value="GH"/>
</dbReference>
<dbReference type="AlphaFoldDB" id="A0A7R8ZNU1"/>
<dbReference type="InterPro" id="IPR000933">
    <property type="entry name" value="Glyco_hydro_29"/>
</dbReference>
<reference evidence="9" key="1">
    <citation type="submission" date="2020-11" db="EMBL/GenBank/DDBJ databases">
        <authorList>
            <person name="Tran Van P."/>
        </authorList>
    </citation>
    <scope>NUCLEOTIDE SEQUENCE</scope>
</reference>
<evidence type="ECO:0000256" key="3">
    <source>
        <dbReference type="ARBA" id="ARBA00012662"/>
    </source>
</evidence>
<feature type="domain" description="Alpha-L-fucosidase C-terminal" evidence="8">
    <location>
        <begin position="102"/>
        <end position="159"/>
    </location>
</feature>